<accession>A0A9N9IJV3</accession>
<keyword evidence="3" id="KW-1185">Reference proteome</keyword>
<proteinExistence type="predicted"/>
<organism evidence="2 3">
    <name type="scientific">Funneliformis caledonium</name>
    <dbReference type="NCBI Taxonomy" id="1117310"/>
    <lineage>
        <taxon>Eukaryota</taxon>
        <taxon>Fungi</taxon>
        <taxon>Fungi incertae sedis</taxon>
        <taxon>Mucoromycota</taxon>
        <taxon>Glomeromycotina</taxon>
        <taxon>Glomeromycetes</taxon>
        <taxon>Glomerales</taxon>
        <taxon>Glomeraceae</taxon>
        <taxon>Funneliformis</taxon>
    </lineage>
</organism>
<feature type="region of interest" description="Disordered" evidence="1">
    <location>
        <begin position="1"/>
        <end position="43"/>
    </location>
</feature>
<gene>
    <name evidence="2" type="ORF">FCALED_LOCUS15331</name>
</gene>
<comment type="caution">
    <text evidence="2">The sequence shown here is derived from an EMBL/GenBank/DDBJ whole genome shotgun (WGS) entry which is preliminary data.</text>
</comment>
<protein>
    <submittedName>
        <fullName evidence="2">15841_t:CDS:1</fullName>
    </submittedName>
</protein>
<feature type="non-terminal residue" evidence="2">
    <location>
        <position position="1"/>
    </location>
</feature>
<feature type="compositionally biased region" description="Basic and acidic residues" evidence="1">
    <location>
        <begin position="34"/>
        <end position="43"/>
    </location>
</feature>
<dbReference type="Proteomes" id="UP000789570">
    <property type="component" value="Unassembled WGS sequence"/>
</dbReference>
<evidence type="ECO:0000313" key="3">
    <source>
        <dbReference type="Proteomes" id="UP000789570"/>
    </source>
</evidence>
<name>A0A9N9IJV3_9GLOM</name>
<feature type="compositionally biased region" description="Basic and acidic residues" evidence="1">
    <location>
        <begin position="1"/>
        <end position="17"/>
    </location>
</feature>
<dbReference type="EMBL" id="CAJVPQ010013590">
    <property type="protein sequence ID" value="CAG8736404.1"/>
    <property type="molecule type" value="Genomic_DNA"/>
</dbReference>
<reference evidence="2" key="1">
    <citation type="submission" date="2021-06" db="EMBL/GenBank/DDBJ databases">
        <authorList>
            <person name="Kallberg Y."/>
            <person name="Tangrot J."/>
            <person name="Rosling A."/>
        </authorList>
    </citation>
    <scope>NUCLEOTIDE SEQUENCE</scope>
    <source>
        <strain evidence="2">UK204</strain>
    </source>
</reference>
<sequence>TAKDSKEALKKKDKKDNIFTSSTDTGVQWPINHLTDREEVLNQ</sequence>
<dbReference type="AlphaFoldDB" id="A0A9N9IJV3"/>
<evidence type="ECO:0000313" key="2">
    <source>
        <dbReference type="EMBL" id="CAG8736404.1"/>
    </source>
</evidence>
<evidence type="ECO:0000256" key="1">
    <source>
        <dbReference type="SAM" id="MobiDB-lite"/>
    </source>
</evidence>